<keyword evidence="8" id="KW-1185">Reference proteome</keyword>
<keyword evidence="4" id="KW-0812">Transmembrane</keyword>
<name>A0A5C5TWE9_9CORY</name>
<dbReference type="Gene3D" id="3.40.50.150">
    <property type="entry name" value="Vaccinia Virus protein VP39"/>
    <property type="match status" value="1"/>
</dbReference>
<gene>
    <name evidence="4" type="primary">speE</name>
    <name evidence="7" type="ORF">FRX94_12245</name>
</gene>
<evidence type="ECO:0000256" key="5">
    <source>
        <dbReference type="PROSITE-ProRule" id="PRU00354"/>
    </source>
</evidence>
<sequence>MPYVAESRRWRVLLLISVAVCAASGLVYELALLTLATSLNGGGVVETSLIVAGYVAALGFGAFCVQPLLRWPAQTFLAVETVLGLAGGTSALLLYIFFANIGQSVTVLVMATAVSGILVGAEVPLLMTLIQQGRTADARAAGEQVATLNAADYFGALVGGLAWPFLLLPALGLVRGTLAAGLLNIAAALFIALVLLRTLMSARTFWIQSAALMCAATALITLLIRSEGIVETARQALYADPVVFSQQSAYQDIVVTQRGTDRRLFLNGGLQYSSRDEHRYTESLVHPAVPENARNALIIGGGDGLAARDLLRYPDLAITQVELDPAVIEVARHQLRADNLGALDDPRVTVLIDDAFTWLRSGGHPSYDTVIIDLPDPDSATLARLYSTEFYGMALRTLNPGGRMVVQASSAYSTPEVFWRVNATVRDAGCEHTIPYHTHVPTFGDWGFVLCANEATLRADAPELRYLDQDVLDAATVFGKDNRPLNLEPSTLEHPRIVDDLRKGYR</sequence>
<evidence type="ECO:0000259" key="6">
    <source>
        <dbReference type="PROSITE" id="PS51006"/>
    </source>
</evidence>
<feature type="binding site" evidence="4">
    <location>
        <position position="303"/>
    </location>
    <ligand>
        <name>spermidine</name>
        <dbReference type="ChEBI" id="CHEBI:57834"/>
    </ligand>
</feature>
<feature type="transmembrane region" description="Helical" evidence="4">
    <location>
        <begin position="12"/>
        <end position="36"/>
    </location>
</feature>
<dbReference type="CDD" id="cd02440">
    <property type="entry name" value="AdoMet_MTases"/>
    <property type="match status" value="1"/>
</dbReference>
<protein>
    <recommendedName>
        <fullName evidence="4">Polyamine aminopropyltransferase</fullName>
    </recommendedName>
    <alternativeName>
        <fullName evidence="4">Putrescine aminopropyltransferase</fullName>
        <shortName evidence="4">PAPT</shortName>
    </alternativeName>
    <alternativeName>
        <fullName evidence="4">Spermidine synthase</fullName>
        <shortName evidence="4">SPDS</shortName>
        <shortName evidence="4">SPDSY</shortName>
        <ecNumber evidence="4">2.5.1.16</ecNumber>
    </alternativeName>
</protein>
<feature type="transmembrane region" description="Helical" evidence="4">
    <location>
        <begin position="177"/>
        <end position="196"/>
    </location>
</feature>
<dbReference type="EC" id="2.5.1.16" evidence="4"/>
<dbReference type="PANTHER" id="PTHR43317:SF1">
    <property type="entry name" value="THERMOSPERMINE SYNTHASE ACAULIS5"/>
    <property type="match status" value="1"/>
</dbReference>
<dbReference type="OrthoDB" id="9793120at2"/>
<dbReference type="PANTHER" id="PTHR43317">
    <property type="entry name" value="THERMOSPERMINE SYNTHASE ACAULIS5"/>
    <property type="match status" value="1"/>
</dbReference>
<dbReference type="HAMAP" id="MF_00198">
    <property type="entry name" value="Spermidine_synth"/>
    <property type="match status" value="1"/>
</dbReference>
<feature type="transmembrane region" description="Helical" evidence="4">
    <location>
        <begin position="205"/>
        <end position="224"/>
    </location>
</feature>
<comment type="subunit">
    <text evidence="4">Homodimer or homotetramer.</text>
</comment>
<feature type="transmembrane region" description="Helical" evidence="4">
    <location>
        <begin position="76"/>
        <end position="98"/>
    </location>
</feature>
<accession>A0A5C5TWE9</accession>
<feature type="transmembrane region" description="Helical" evidence="4">
    <location>
        <begin position="104"/>
        <end position="130"/>
    </location>
</feature>
<keyword evidence="4" id="KW-1003">Cell membrane</keyword>
<dbReference type="InterPro" id="IPR029063">
    <property type="entry name" value="SAM-dependent_MTases_sf"/>
</dbReference>
<dbReference type="Proteomes" id="UP000320791">
    <property type="component" value="Unassembled WGS sequence"/>
</dbReference>
<feature type="binding site" evidence="4">
    <location>
        <position position="322"/>
    </location>
    <ligand>
        <name>S-methyl-5'-thioadenosine</name>
        <dbReference type="ChEBI" id="CHEBI:17509"/>
    </ligand>
</feature>
<dbReference type="SUPFAM" id="SSF53335">
    <property type="entry name" value="S-adenosyl-L-methionine-dependent methyltransferases"/>
    <property type="match status" value="1"/>
</dbReference>
<keyword evidence="4" id="KW-0745">Spermidine biosynthesis</keyword>
<evidence type="ECO:0000313" key="8">
    <source>
        <dbReference type="Proteomes" id="UP000320791"/>
    </source>
</evidence>
<evidence type="ECO:0000313" key="7">
    <source>
        <dbReference type="EMBL" id="TWT17768.1"/>
    </source>
</evidence>
<feature type="active site" description="Proton acceptor" evidence="4 5">
    <location>
        <position position="373"/>
    </location>
</feature>
<comment type="caution">
    <text evidence="7">The sequence shown here is derived from an EMBL/GenBank/DDBJ whole genome shotgun (WGS) entry which is preliminary data.</text>
</comment>
<feature type="transmembrane region" description="Helical" evidence="4">
    <location>
        <begin position="48"/>
        <end position="69"/>
    </location>
</feature>
<proteinExistence type="inferred from homology"/>
<comment type="similarity">
    <text evidence="1 4">Belongs to the spermidine/spermine synthase family.</text>
</comment>
<organism evidence="7 8">
    <name type="scientific">Corynebacterium canis</name>
    <dbReference type="NCBI Taxonomy" id="679663"/>
    <lineage>
        <taxon>Bacteria</taxon>
        <taxon>Bacillati</taxon>
        <taxon>Actinomycetota</taxon>
        <taxon>Actinomycetes</taxon>
        <taxon>Mycobacteriales</taxon>
        <taxon>Corynebacteriaceae</taxon>
        <taxon>Corynebacterium</taxon>
    </lineage>
</organism>
<dbReference type="UniPathway" id="UPA00248">
    <property type="reaction ID" value="UER00314"/>
</dbReference>
<keyword evidence="2 4" id="KW-0808">Transferase</keyword>
<keyword evidence="4" id="KW-0472">Membrane</keyword>
<keyword evidence="3 4" id="KW-0620">Polyamine biosynthesis</keyword>
<keyword evidence="4" id="KW-1133">Transmembrane helix</keyword>
<evidence type="ECO:0000256" key="1">
    <source>
        <dbReference type="ARBA" id="ARBA00007867"/>
    </source>
</evidence>
<dbReference type="GO" id="GO:0005886">
    <property type="term" value="C:plasma membrane"/>
    <property type="evidence" value="ECO:0007669"/>
    <property type="project" value="UniProtKB-SubCell"/>
</dbReference>
<feature type="domain" description="PABS" evidence="6">
    <location>
        <begin position="221"/>
        <end position="453"/>
    </location>
</feature>
<dbReference type="GO" id="GO:0004766">
    <property type="term" value="F:spermidine synthase activity"/>
    <property type="evidence" value="ECO:0007669"/>
    <property type="project" value="UniProtKB-UniRule"/>
</dbReference>
<evidence type="ECO:0000256" key="3">
    <source>
        <dbReference type="ARBA" id="ARBA00023115"/>
    </source>
</evidence>
<comment type="function">
    <text evidence="4">Catalyzes the irreversible transfer of a propylamine group from the amino donor S-adenosylmethioninamine (decarboxy-AdoMet) to putrescine (1,4-diaminobutane) to yield spermidine.</text>
</comment>
<comment type="pathway">
    <text evidence="4">Amine and polyamine biosynthesis; spermidine biosynthesis; spermidine from putrescine: step 1/1.</text>
</comment>
<evidence type="ECO:0000256" key="4">
    <source>
        <dbReference type="HAMAP-Rule" id="MF_00198"/>
    </source>
</evidence>
<dbReference type="InterPro" id="IPR001045">
    <property type="entry name" value="Spermi_synthase"/>
</dbReference>
<dbReference type="PROSITE" id="PS51006">
    <property type="entry name" value="PABS_2"/>
    <property type="match status" value="1"/>
</dbReference>
<feature type="binding site" evidence="4">
    <location>
        <begin position="354"/>
        <end position="355"/>
    </location>
    <ligand>
        <name>S-methyl-5'-thioadenosine</name>
        <dbReference type="ChEBI" id="CHEBI:17509"/>
    </ligand>
</feature>
<dbReference type="GO" id="GO:0008295">
    <property type="term" value="P:spermidine biosynthetic process"/>
    <property type="evidence" value="ECO:0007669"/>
    <property type="project" value="UniProtKB-UniRule"/>
</dbReference>
<dbReference type="EMBL" id="VOHM01000039">
    <property type="protein sequence ID" value="TWT17768.1"/>
    <property type="molecule type" value="Genomic_DNA"/>
</dbReference>
<dbReference type="RefSeq" id="WP_146325632.1">
    <property type="nucleotide sequence ID" value="NZ_BAABLR010000059.1"/>
</dbReference>
<dbReference type="GO" id="GO:0010487">
    <property type="term" value="F:thermospermine synthase activity"/>
    <property type="evidence" value="ECO:0007669"/>
    <property type="project" value="UniProtKB-ARBA"/>
</dbReference>
<dbReference type="NCBIfam" id="NF002956">
    <property type="entry name" value="PRK03612.1"/>
    <property type="match status" value="1"/>
</dbReference>
<comment type="caution">
    <text evidence="4">Lacks conserved residue(s) required for the propagation of feature annotation.</text>
</comment>
<dbReference type="Pfam" id="PF01564">
    <property type="entry name" value="Spermine_synth"/>
    <property type="match status" value="1"/>
</dbReference>
<dbReference type="NCBIfam" id="NF037959">
    <property type="entry name" value="MFS_SpdSyn"/>
    <property type="match status" value="1"/>
</dbReference>
<evidence type="ECO:0000256" key="2">
    <source>
        <dbReference type="ARBA" id="ARBA00022679"/>
    </source>
</evidence>
<comment type="catalytic activity">
    <reaction evidence="4">
        <text>S-adenosyl 3-(methylsulfanyl)propylamine + putrescine = S-methyl-5'-thioadenosine + spermidine + H(+)</text>
        <dbReference type="Rhea" id="RHEA:12721"/>
        <dbReference type="ChEBI" id="CHEBI:15378"/>
        <dbReference type="ChEBI" id="CHEBI:17509"/>
        <dbReference type="ChEBI" id="CHEBI:57443"/>
        <dbReference type="ChEBI" id="CHEBI:57834"/>
        <dbReference type="ChEBI" id="CHEBI:326268"/>
        <dbReference type="EC" id="2.5.1.16"/>
    </reaction>
</comment>
<feature type="transmembrane region" description="Helical" evidence="4">
    <location>
        <begin position="151"/>
        <end position="171"/>
    </location>
</feature>
<reference evidence="7 8" key="1">
    <citation type="submission" date="2019-08" db="EMBL/GenBank/DDBJ databases">
        <authorList>
            <person name="Lei W."/>
        </authorList>
    </citation>
    <scope>NUCLEOTIDE SEQUENCE [LARGE SCALE GENOMIC DNA]</scope>
    <source>
        <strain evidence="7 8">CCUG 58627</strain>
    </source>
</reference>
<dbReference type="InterPro" id="IPR030374">
    <property type="entry name" value="PABS"/>
</dbReference>
<feature type="binding site" evidence="4">
    <location>
        <position position="251"/>
    </location>
    <ligand>
        <name>S-methyl-5'-thioadenosine</name>
        <dbReference type="ChEBI" id="CHEBI:17509"/>
    </ligand>
</feature>
<dbReference type="AlphaFoldDB" id="A0A5C5TWE9"/>
<comment type="subcellular location">
    <subcellularLocation>
        <location evidence="4">Cell membrane</location>
        <topology evidence="4">Multi-pass membrane protein</topology>
    </subcellularLocation>
</comment>